<keyword evidence="2" id="KW-1015">Disulfide bond</keyword>
<dbReference type="AlphaFoldDB" id="A0A8S2XQR4"/>
<protein>
    <submittedName>
        <fullName evidence="3">Uncharacterized protein</fullName>
    </submittedName>
</protein>
<organism evidence="3 4">
    <name type="scientific">Rotaria magnacalcarata</name>
    <dbReference type="NCBI Taxonomy" id="392030"/>
    <lineage>
        <taxon>Eukaryota</taxon>
        <taxon>Metazoa</taxon>
        <taxon>Spiralia</taxon>
        <taxon>Gnathifera</taxon>
        <taxon>Rotifera</taxon>
        <taxon>Eurotatoria</taxon>
        <taxon>Bdelloidea</taxon>
        <taxon>Philodinida</taxon>
        <taxon>Philodinidae</taxon>
        <taxon>Rotaria</taxon>
    </lineage>
</organism>
<dbReference type="Proteomes" id="UP000681720">
    <property type="component" value="Unassembled WGS sequence"/>
</dbReference>
<dbReference type="EMBL" id="CAJOBJ010083458">
    <property type="protein sequence ID" value="CAF4510863.1"/>
    <property type="molecule type" value="Genomic_DNA"/>
</dbReference>
<proteinExistence type="predicted"/>
<feature type="non-terminal residue" evidence="3">
    <location>
        <position position="351"/>
    </location>
</feature>
<evidence type="ECO:0000256" key="2">
    <source>
        <dbReference type="ARBA" id="ARBA00023157"/>
    </source>
</evidence>
<name>A0A8S2XQR4_9BILA</name>
<reference evidence="3" key="1">
    <citation type="submission" date="2021-02" db="EMBL/GenBank/DDBJ databases">
        <authorList>
            <person name="Nowell W R."/>
        </authorList>
    </citation>
    <scope>NUCLEOTIDE SEQUENCE</scope>
</reference>
<dbReference type="PANTHER" id="PTHR22906:SF21">
    <property type="entry name" value="SEMA DOMAIN-CONTAINING PROTEIN"/>
    <property type="match status" value="1"/>
</dbReference>
<sequence length="351" mass="38017">TTTTTTTTTLSTRVVFPPSDASPRVNLPSNFHLPNGTIIVIDVTATGGERFAAGVTIGIVACTMPLTPSTNTIISTIPFTSLVTSSELPTTSGTYFFTTINPITITSIKCIYSDWTNWTSCTVTCGQGQQMRTRNVMAGSCTQPLLETRICQMEPCPCIFTQDIYISTFQKFPPLDNFVGWIEKDDQTGYTNSTESVYIGDHLDNNTIVHSYNCSEFICKDSSLVSVSTPNCSKDCQFEPWTEWTSCSITCGGNGNQTRSRGKIPAAGDGKDCIGSDIETLLCSSSPCVGACLTTEWTDFTPCSKSCGLGSQIRTRNFTSQRPNCTDALIDVRDCNIGCCSVDGNWSPWSP</sequence>
<dbReference type="Pfam" id="PF00090">
    <property type="entry name" value="TSP_1"/>
    <property type="match status" value="3"/>
</dbReference>
<dbReference type="PROSITE" id="PS50092">
    <property type="entry name" value="TSP1"/>
    <property type="match status" value="3"/>
</dbReference>
<dbReference type="PANTHER" id="PTHR22906">
    <property type="entry name" value="PROPERDIN"/>
    <property type="match status" value="1"/>
</dbReference>
<keyword evidence="1" id="KW-0677">Repeat</keyword>
<comment type="caution">
    <text evidence="3">The sequence shown here is derived from an EMBL/GenBank/DDBJ whole genome shotgun (WGS) entry which is preliminary data.</text>
</comment>
<evidence type="ECO:0000313" key="4">
    <source>
        <dbReference type="Proteomes" id="UP000681720"/>
    </source>
</evidence>
<feature type="non-terminal residue" evidence="3">
    <location>
        <position position="1"/>
    </location>
</feature>
<dbReference type="SUPFAM" id="SSF82895">
    <property type="entry name" value="TSP-1 type 1 repeat"/>
    <property type="match status" value="3"/>
</dbReference>
<evidence type="ECO:0000313" key="3">
    <source>
        <dbReference type="EMBL" id="CAF4510863.1"/>
    </source>
</evidence>
<dbReference type="SMART" id="SM00209">
    <property type="entry name" value="TSP1"/>
    <property type="match status" value="3"/>
</dbReference>
<accession>A0A8S2XQR4</accession>
<dbReference type="Gene3D" id="2.20.100.10">
    <property type="entry name" value="Thrombospondin type-1 (TSP1) repeat"/>
    <property type="match status" value="3"/>
</dbReference>
<gene>
    <name evidence="3" type="ORF">GIL414_LOCUS35180</name>
</gene>
<dbReference type="InterPro" id="IPR036383">
    <property type="entry name" value="TSP1_rpt_sf"/>
</dbReference>
<evidence type="ECO:0000256" key="1">
    <source>
        <dbReference type="ARBA" id="ARBA00022737"/>
    </source>
</evidence>
<dbReference type="InterPro" id="IPR000884">
    <property type="entry name" value="TSP1_rpt"/>
</dbReference>
<dbReference type="InterPro" id="IPR052065">
    <property type="entry name" value="Compl_asym_regulator"/>
</dbReference>